<dbReference type="GO" id="GO:0008202">
    <property type="term" value="P:steroid metabolic process"/>
    <property type="evidence" value="ECO:0007669"/>
    <property type="project" value="UniProtKB-ARBA"/>
</dbReference>
<feature type="domain" description="FAD-dependent oxidoreductase 2 FAD-binding" evidence="6">
    <location>
        <begin position="32"/>
        <end position="477"/>
    </location>
</feature>
<keyword evidence="5" id="KW-0732">Signal</keyword>
<keyword evidence="8" id="KW-1185">Reference proteome</keyword>
<dbReference type="AlphaFoldDB" id="A0A2U1U5D9"/>
<accession>A0A2U1U5D9</accession>
<dbReference type="SUPFAM" id="SSF56425">
    <property type="entry name" value="Succinate dehydrogenase/fumarate reductase flavoprotein, catalytic domain"/>
    <property type="match status" value="1"/>
</dbReference>
<dbReference type="Gene3D" id="3.90.700.10">
    <property type="entry name" value="Succinate dehydrogenase/fumarate reductase flavoprotein, catalytic domain"/>
    <property type="match status" value="1"/>
</dbReference>
<dbReference type="EMBL" id="QDKH01000008">
    <property type="protein sequence ID" value="PWC16880.1"/>
    <property type="molecule type" value="Genomic_DNA"/>
</dbReference>
<dbReference type="SUPFAM" id="SSF51905">
    <property type="entry name" value="FAD/NAD(P)-binding domain"/>
    <property type="match status" value="1"/>
</dbReference>
<dbReference type="PRINTS" id="PR00411">
    <property type="entry name" value="PNDRDTASEI"/>
</dbReference>
<evidence type="ECO:0000259" key="6">
    <source>
        <dbReference type="Pfam" id="PF00890"/>
    </source>
</evidence>
<organism evidence="7 8">
    <name type="scientific">Brenneria corticis</name>
    <dbReference type="NCBI Taxonomy" id="2173106"/>
    <lineage>
        <taxon>Bacteria</taxon>
        <taxon>Pseudomonadati</taxon>
        <taxon>Pseudomonadota</taxon>
        <taxon>Gammaproteobacteria</taxon>
        <taxon>Enterobacterales</taxon>
        <taxon>Pectobacteriaceae</taxon>
        <taxon>Brenneria</taxon>
    </lineage>
</organism>
<protein>
    <submittedName>
        <fullName evidence="7">FAD-binding protein</fullName>
    </submittedName>
</protein>
<dbReference type="InterPro" id="IPR003953">
    <property type="entry name" value="FAD-dep_OxRdtase_2_FAD-bd"/>
</dbReference>
<reference evidence="7 8" key="1">
    <citation type="submission" date="2018-04" db="EMBL/GenBank/DDBJ databases">
        <title>Brenneria corticis sp.nov.</title>
        <authorList>
            <person name="Li Y."/>
        </authorList>
    </citation>
    <scope>NUCLEOTIDE SEQUENCE [LARGE SCALE GENOMIC DNA]</scope>
    <source>
        <strain evidence="7 8">CFCC 11842</strain>
    </source>
</reference>
<dbReference type="RefSeq" id="WP_136166123.1">
    <property type="nucleotide sequence ID" value="NZ_KZ819076.1"/>
</dbReference>
<evidence type="ECO:0000256" key="4">
    <source>
        <dbReference type="ARBA" id="ARBA00023002"/>
    </source>
</evidence>
<keyword evidence="2" id="KW-0285">Flavoprotein</keyword>
<gene>
    <name evidence="7" type="ORF">DDT56_09090</name>
</gene>
<evidence type="ECO:0000256" key="1">
    <source>
        <dbReference type="ARBA" id="ARBA00001974"/>
    </source>
</evidence>
<dbReference type="InterPro" id="IPR050315">
    <property type="entry name" value="FAD-oxidoreductase_2"/>
</dbReference>
<dbReference type="PANTHER" id="PTHR43400">
    <property type="entry name" value="FUMARATE REDUCTASE"/>
    <property type="match status" value="1"/>
</dbReference>
<dbReference type="Pfam" id="PF00890">
    <property type="entry name" value="FAD_binding_2"/>
    <property type="match status" value="1"/>
</dbReference>
<dbReference type="InterPro" id="IPR027477">
    <property type="entry name" value="Succ_DH/fumarate_Rdtase_cat_sf"/>
</dbReference>
<proteinExistence type="predicted"/>
<keyword evidence="3" id="KW-0274">FAD</keyword>
<evidence type="ECO:0000256" key="2">
    <source>
        <dbReference type="ARBA" id="ARBA00022630"/>
    </source>
</evidence>
<evidence type="ECO:0000256" key="5">
    <source>
        <dbReference type="SAM" id="SignalP"/>
    </source>
</evidence>
<dbReference type="InterPro" id="IPR036188">
    <property type="entry name" value="FAD/NAD-bd_sf"/>
</dbReference>
<dbReference type="Proteomes" id="UP000296159">
    <property type="component" value="Unassembled WGS sequence"/>
</dbReference>
<feature type="chain" id="PRO_5015674607" evidence="5">
    <location>
        <begin position="25"/>
        <end position="510"/>
    </location>
</feature>
<dbReference type="GO" id="GO:0016491">
    <property type="term" value="F:oxidoreductase activity"/>
    <property type="evidence" value="ECO:0007669"/>
    <property type="project" value="UniProtKB-KW"/>
</dbReference>
<dbReference type="Gene3D" id="3.50.50.60">
    <property type="entry name" value="FAD/NAD(P)-binding domain"/>
    <property type="match status" value="1"/>
</dbReference>
<evidence type="ECO:0000313" key="7">
    <source>
        <dbReference type="EMBL" id="PWC16880.1"/>
    </source>
</evidence>
<dbReference type="PANTHER" id="PTHR43400:SF10">
    <property type="entry name" value="3-OXOSTEROID 1-DEHYDROGENASE"/>
    <property type="match status" value="1"/>
</dbReference>
<name>A0A2U1U5D9_9GAMM</name>
<evidence type="ECO:0000313" key="8">
    <source>
        <dbReference type="Proteomes" id="UP000296159"/>
    </source>
</evidence>
<sequence>MKILLARKILLTAMFSLFALSANAQTKTYDVDVGVIGGGAGGVTATLVAAENNLSVVLLEKMAFLGGGGNHFEGTYASESPMQIEENNPYSPEFAFKQIMNFHHWRIDPKLLRTFINATGDNIRYMMAHGVEFEKIQTMQPKNANRTWHVLKNNTGATMINAFVRDIKKYPDVTILTKTSGKKLIQDDTGRVTGIIAEDTAGNEIIINAKAVIVATGGFAMNREMVLKYLRFPLEGQGAAGRVGDGVNMMMAAGADTVNMELGAQAGPCFDVDGSYTFGHGAKYLAIGALVLQPFLHVDMTGDRFFDESQPLEFMSNAIEARGGKTWHIINQQVLDELQNGKGLAKNHGNMLVRGTRLDNLQTILQQAMAEPGPVVVKANTLDELAVATGMDPQILAASLDRNNRYARQGYDEEFYKDRIYLRSMEEGPYYAVKTVIKMFATLGGARVNEKFQVLDKQRQIIPGLYAIGQDAGGLYSDSYDMSIAEGTASAFAITGGRLAPLAIAEEVKK</sequence>
<keyword evidence="4" id="KW-0560">Oxidoreductase</keyword>
<comment type="caution">
    <text evidence="7">The sequence shown here is derived from an EMBL/GenBank/DDBJ whole genome shotgun (WGS) entry which is preliminary data.</text>
</comment>
<evidence type="ECO:0000256" key="3">
    <source>
        <dbReference type="ARBA" id="ARBA00022827"/>
    </source>
</evidence>
<feature type="signal peptide" evidence="5">
    <location>
        <begin position="1"/>
        <end position="24"/>
    </location>
</feature>
<comment type="cofactor">
    <cofactor evidence="1">
        <name>FAD</name>
        <dbReference type="ChEBI" id="CHEBI:57692"/>
    </cofactor>
</comment>